<evidence type="ECO:0000256" key="1">
    <source>
        <dbReference type="SAM" id="SignalP"/>
    </source>
</evidence>
<feature type="signal peptide" evidence="1">
    <location>
        <begin position="1"/>
        <end position="20"/>
    </location>
</feature>
<evidence type="ECO:0000313" key="3">
    <source>
        <dbReference type="Proteomes" id="UP000006048"/>
    </source>
</evidence>
<dbReference type="HOGENOM" id="CLU_1320410_0_0_12"/>
<accession>I4B416</accession>
<feature type="chain" id="PRO_5003685870" evidence="1">
    <location>
        <begin position="21"/>
        <end position="208"/>
    </location>
</feature>
<dbReference type="RefSeq" id="WP_014802537.1">
    <property type="nucleotide sequence ID" value="NC_018020.1"/>
</dbReference>
<dbReference type="KEGG" id="tpx:Turpa_1375"/>
<dbReference type="PATRIC" id="fig|869212.3.peg.1362"/>
<dbReference type="STRING" id="869212.Turpa_1375"/>
<gene>
    <name evidence="2" type="ordered locus">Turpa_1375</name>
</gene>
<dbReference type="AlphaFoldDB" id="I4B416"/>
<reference evidence="2 3" key="1">
    <citation type="submission" date="2012-06" db="EMBL/GenBank/DDBJ databases">
        <title>The complete chromosome of genome of Turneriella parva DSM 21527.</title>
        <authorList>
            <consortium name="US DOE Joint Genome Institute (JGI-PGF)"/>
            <person name="Lucas S."/>
            <person name="Han J."/>
            <person name="Lapidus A."/>
            <person name="Bruce D."/>
            <person name="Goodwin L."/>
            <person name="Pitluck S."/>
            <person name="Peters L."/>
            <person name="Kyrpides N."/>
            <person name="Mavromatis K."/>
            <person name="Ivanova N."/>
            <person name="Mikhailova N."/>
            <person name="Chertkov O."/>
            <person name="Detter J.C."/>
            <person name="Tapia R."/>
            <person name="Han C."/>
            <person name="Land M."/>
            <person name="Hauser L."/>
            <person name="Markowitz V."/>
            <person name="Cheng J.-F."/>
            <person name="Hugenholtz P."/>
            <person name="Woyke T."/>
            <person name="Wu D."/>
            <person name="Gronow S."/>
            <person name="Wellnitz S."/>
            <person name="Brambilla E."/>
            <person name="Klenk H.-P."/>
            <person name="Eisen J.A."/>
        </authorList>
    </citation>
    <scope>NUCLEOTIDE SEQUENCE [LARGE SCALE GENOMIC DNA]</scope>
    <source>
        <strain evidence="3">ATCC BAA-1111 / DSM 21527 / NCTC 11395 / H</strain>
    </source>
</reference>
<dbReference type="InterPro" id="IPR042245">
    <property type="entry name" value="Tgt2/MlaC_sf"/>
</dbReference>
<dbReference type="Proteomes" id="UP000006048">
    <property type="component" value="Chromosome"/>
</dbReference>
<dbReference type="EMBL" id="CP002959">
    <property type="protein sequence ID" value="AFM12023.1"/>
    <property type="molecule type" value="Genomic_DNA"/>
</dbReference>
<dbReference type="InterPro" id="IPR008869">
    <property type="entry name" value="MlaC/ttg2D"/>
</dbReference>
<evidence type="ECO:0000313" key="2">
    <source>
        <dbReference type="EMBL" id="AFM12023.1"/>
    </source>
</evidence>
<organism evidence="2 3">
    <name type="scientific">Turneriella parva (strain ATCC BAA-1111 / DSM 21527 / NCTC 11395 / H)</name>
    <name type="common">Leptospira parva</name>
    <dbReference type="NCBI Taxonomy" id="869212"/>
    <lineage>
        <taxon>Bacteria</taxon>
        <taxon>Pseudomonadati</taxon>
        <taxon>Spirochaetota</taxon>
        <taxon>Spirochaetia</taxon>
        <taxon>Leptospirales</taxon>
        <taxon>Leptospiraceae</taxon>
        <taxon>Turneriella</taxon>
    </lineage>
</organism>
<dbReference type="PANTHER" id="PTHR36573:SF1">
    <property type="entry name" value="INTERMEMBRANE PHOSPHOLIPID TRANSPORT SYSTEM BINDING PROTEIN MLAC"/>
    <property type="match status" value="1"/>
</dbReference>
<dbReference type="PANTHER" id="PTHR36573">
    <property type="entry name" value="INTERMEMBRANE PHOSPHOLIPID TRANSPORT SYSTEM BINDING PROTEIN MLAC"/>
    <property type="match status" value="1"/>
</dbReference>
<sequence length="208" mass="24037">MMRSLRLLFCFAFVATAVHAGEGLEYMQNIINSFEQLRGELAEDFSAEKRKDVSARARDLALQILDIKEIGKLALGSYFNKLNPKQQEDFLGLFHELMANRVVEANIPSQKVITGKIPIEIISERVETDDTFGKEALIVNTKVPHRKQSFKVEFYLYRSDDGLKLYDVHIDEASTLLDFRNQFSSIIKKKGYKHLVKLLRERIQRINK</sequence>
<dbReference type="OrthoDB" id="9798905at2"/>
<keyword evidence="3" id="KW-1185">Reference proteome</keyword>
<protein>
    <submittedName>
        <fullName evidence="2">Toluene tolerance family protein</fullName>
    </submittedName>
</protein>
<dbReference type="Pfam" id="PF05494">
    <property type="entry name" value="MlaC"/>
    <property type="match status" value="1"/>
</dbReference>
<keyword evidence="1" id="KW-0732">Signal</keyword>
<proteinExistence type="predicted"/>
<name>I4B416_TURPD</name>
<dbReference type="Gene3D" id="3.10.450.710">
    <property type="entry name" value="Tgt2/MlaC"/>
    <property type="match status" value="1"/>
</dbReference>